<gene>
    <name evidence="1" type="ORF">S01H4_41606</name>
</gene>
<feature type="non-terminal residue" evidence="1">
    <location>
        <position position="1"/>
    </location>
</feature>
<comment type="caution">
    <text evidence="1">The sequence shown here is derived from an EMBL/GenBank/DDBJ whole genome shotgun (WGS) entry which is preliminary data.</text>
</comment>
<accession>X1BZT8</accession>
<evidence type="ECO:0008006" key="2">
    <source>
        <dbReference type="Google" id="ProtNLM"/>
    </source>
</evidence>
<reference evidence="1" key="1">
    <citation type="journal article" date="2014" name="Front. Microbiol.">
        <title>High frequency of phylogenetically diverse reductive dehalogenase-homologous genes in deep subseafloor sedimentary metagenomes.</title>
        <authorList>
            <person name="Kawai M."/>
            <person name="Futagami T."/>
            <person name="Toyoda A."/>
            <person name="Takaki Y."/>
            <person name="Nishi S."/>
            <person name="Hori S."/>
            <person name="Arai W."/>
            <person name="Tsubouchi T."/>
            <person name="Morono Y."/>
            <person name="Uchiyama I."/>
            <person name="Ito T."/>
            <person name="Fujiyama A."/>
            <person name="Inagaki F."/>
            <person name="Takami H."/>
        </authorList>
    </citation>
    <scope>NUCLEOTIDE SEQUENCE</scope>
    <source>
        <strain evidence="1">Expedition CK06-06</strain>
    </source>
</reference>
<dbReference type="InterPro" id="IPR028994">
    <property type="entry name" value="Integrin_alpha_N"/>
</dbReference>
<dbReference type="EMBL" id="BART01022769">
    <property type="protein sequence ID" value="GAH00492.1"/>
    <property type="molecule type" value="Genomic_DNA"/>
</dbReference>
<dbReference type="SUPFAM" id="SSF69318">
    <property type="entry name" value="Integrin alpha N-terminal domain"/>
    <property type="match status" value="1"/>
</dbReference>
<proteinExistence type="predicted"/>
<evidence type="ECO:0000313" key="1">
    <source>
        <dbReference type="EMBL" id="GAH00492.1"/>
    </source>
</evidence>
<protein>
    <recommendedName>
        <fullName evidence="2">ASPIC/UnbV domain-containing protein</fullName>
    </recommendedName>
</protein>
<dbReference type="AlphaFoldDB" id="X1BZT8"/>
<organism evidence="1">
    <name type="scientific">marine sediment metagenome</name>
    <dbReference type="NCBI Taxonomy" id="412755"/>
    <lineage>
        <taxon>unclassified sequences</taxon>
        <taxon>metagenomes</taxon>
        <taxon>ecological metagenomes</taxon>
    </lineage>
</organism>
<name>X1BZT8_9ZZZZ</name>
<sequence length="125" mass="13668">NLKGTDWDSRADNANSFCFGRDRTVHVADINGDGADDLICHNDRIGSVSTDLANPRANWRVGTGLRGKDAFYDLAFCNTQDARLLIGAFGANDSRADLFCHNTVTGHMAMLKARSRGTFRIPTGY</sequence>